<evidence type="ECO:0000256" key="2">
    <source>
        <dbReference type="ARBA" id="ARBA00022729"/>
    </source>
</evidence>
<evidence type="ECO:0000313" key="5">
    <source>
        <dbReference type="Proteomes" id="UP000319700"/>
    </source>
</evidence>
<name>A0A502F111_9FLAO</name>
<feature type="signal peptide" evidence="3">
    <location>
        <begin position="1"/>
        <end position="20"/>
    </location>
</feature>
<sequence>MKKIILILVLLVVLTSCKKADRPACDSCLTFYFENPQPNNDSELTGFPAKFKGLYMNSDSIFIRIEEDRILRESYFKIRIHKNELDSLKQEFDIENHQLVEKATHKKLDLLVKGDSLEIVSKDIDTIFRFSLNNKAKRINGQLVLSRRDSIFWNVQFLSIEKNTIKFKNIYEKEDLKKLDSVTQIKGIMLDSTSYLIKPTRREFKDILKIKDLGTDLQYDKVSK</sequence>
<reference evidence="4 5" key="1">
    <citation type="journal article" date="2019" name="Environ. Microbiol.">
        <title>Species interactions and distinct microbial communities in high Arctic permafrost affected cryosols are associated with the CH4 and CO2 gas fluxes.</title>
        <authorList>
            <person name="Altshuler I."/>
            <person name="Hamel J."/>
            <person name="Turney S."/>
            <person name="Magnuson E."/>
            <person name="Levesque R."/>
            <person name="Greer C."/>
            <person name="Whyte L.G."/>
        </authorList>
    </citation>
    <scope>NUCLEOTIDE SEQUENCE [LARGE SCALE GENOMIC DNA]</scope>
    <source>
        <strain evidence="4 5">42</strain>
    </source>
</reference>
<accession>A0A502F111</accession>
<evidence type="ECO:0000256" key="1">
    <source>
        <dbReference type="ARBA" id="ARBA00017922"/>
    </source>
</evidence>
<dbReference type="OrthoDB" id="1345629at2"/>
<dbReference type="EMBL" id="RCZH01000003">
    <property type="protein sequence ID" value="TPG43895.1"/>
    <property type="molecule type" value="Genomic_DNA"/>
</dbReference>
<feature type="chain" id="PRO_5021275542" description="Type IV secretion system putative lipoprotein virB7" evidence="3">
    <location>
        <begin position="21"/>
        <end position="224"/>
    </location>
</feature>
<dbReference type="PROSITE" id="PS51257">
    <property type="entry name" value="PROKAR_LIPOPROTEIN"/>
    <property type="match status" value="1"/>
</dbReference>
<dbReference type="RefSeq" id="WP_140504366.1">
    <property type="nucleotide sequence ID" value="NZ_RCZH01000003.1"/>
</dbReference>
<evidence type="ECO:0000313" key="4">
    <source>
        <dbReference type="EMBL" id="TPG43895.1"/>
    </source>
</evidence>
<organism evidence="4 5">
    <name type="scientific">Flavobacterium pectinovorum</name>
    <dbReference type="NCBI Taxonomy" id="29533"/>
    <lineage>
        <taxon>Bacteria</taxon>
        <taxon>Pseudomonadati</taxon>
        <taxon>Bacteroidota</taxon>
        <taxon>Flavobacteriia</taxon>
        <taxon>Flavobacteriales</taxon>
        <taxon>Flavobacteriaceae</taxon>
        <taxon>Flavobacterium</taxon>
    </lineage>
</organism>
<dbReference type="InterPro" id="IPR012640">
    <property type="entry name" value="Membr_lipoprot_lipid_attach_CS"/>
</dbReference>
<proteinExistence type="predicted"/>
<gene>
    <name evidence="4" type="ORF">EAH81_04915</name>
</gene>
<comment type="caution">
    <text evidence="4">The sequence shown here is derived from an EMBL/GenBank/DDBJ whole genome shotgun (WGS) entry which is preliminary data.</text>
</comment>
<protein>
    <recommendedName>
        <fullName evidence="1">Type IV secretion system putative lipoprotein virB7</fullName>
    </recommendedName>
</protein>
<keyword evidence="5" id="KW-1185">Reference proteome</keyword>
<evidence type="ECO:0000256" key="3">
    <source>
        <dbReference type="SAM" id="SignalP"/>
    </source>
</evidence>
<dbReference type="Proteomes" id="UP000319700">
    <property type="component" value="Unassembled WGS sequence"/>
</dbReference>
<dbReference type="Pfam" id="PF08139">
    <property type="entry name" value="LPAM_1"/>
    <property type="match status" value="1"/>
</dbReference>
<keyword evidence="2 3" id="KW-0732">Signal</keyword>
<dbReference type="AlphaFoldDB" id="A0A502F111"/>